<evidence type="ECO:0000259" key="1">
    <source>
        <dbReference type="Pfam" id="PF00534"/>
    </source>
</evidence>
<dbReference type="Gene3D" id="3.40.50.2000">
    <property type="entry name" value="Glycogen Phosphorylase B"/>
    <property type="match status" value="2"/>
</dbReference>
<dbReference type="KEGG" id="neu:NE0795"/>
<dbReference type="RefSeq" id="WP_011111407.1">
    <property type="nucleotide sequence ID" value="NC_004757.1"/>
</dbReference>
<dbReference type="CAZy" id="GT4">
    <property type="family name" value="Glycosyltransferase Family 4"/>
</dbReference>
<reference evidence="3 4" key="1">
    <citation type="journal article" date="2003" name="J. Bacteriol.">
        <title>Complete genome sequence of the ammonia-oxidizing bacterium and obligate chemolithoautotroph Nitrosomonas europaea.</title>
        <authorList>
            <person name="Chain P."/>
            <person name="Lamerdin J."/>
            <person name="Larimer F."/>
            <person name="Regala W."/>
            <person name="Land M."/>
            <person name="Hauser L."/>
            <person name="Hooper A."/>
            <person name="Klotz M."/>
            <person name="Norton J."/>
            <person name="Sayavedra-Soto L."/>
            <person name="Arciero D."/>
            <person name="Hommes N."/>
            <person name="Whittaker M."/>
            <person name="Arp D."/>
        </authorList>
    </citation>
    <scope>NUCLEOTIDE SEQUENCE [LARGE SCALE GENOMIC DNA]</scope>
    <source>
        <strain evidence="4">ATCC 19718 / CIP 103999 / KCTC 2705 / NBRC 14298</strain>
    </source>
</reference>
<protein>
    <submittedName>
        <fullName evidence="3">Glycosyl transferases group 1</fullName>
    </submittedName>
</protein>
<dbReference type="OrthoDB" id="267270at2"/>
<dbReference type="eggNOG" id="COG0438">
    <property type="taxonomic scope" value="Bacteria"/>
</dbReference>
<sequence>MKLAPEETENKDKKDTNNPGIVVFSSLFPHSGQPNAGLFIRERMFRVGKHLPLVVVAPVPWFPFQKILRRWRPHFRPDAPYMELQENIEVLHPRFFSIPGFFKFLDGFFMALGSLPVLWRLKRRFDFKIIDAHFAYPDGYAASLLGRWFRVPVTITLRGTEVRLSHRFLYRDLMRSAMIRAAKIFSVSDSLKQVAVAIGIQESKILVVGNGVDLDKFCCIDRSEARKSLEIPEDIPILISVGGLCERKGFHRVIACLPDLISTYPGIQFLIIGGASAEGDWTERLQQQVSESGFEKNVRFLGVMPPDQLKIPLSAADLFVLATRNEGWANVFLEAMACGLPVVTTDVGGNAEVVCRSELGKLVPFNDQQALCQAIANALEVNWDREKIIMYAHANSWDQRVAVLVEEFVKITCQSELAEQYR</sequence>
<evidence type="ECO:0000259" key="2">
    <source>
        <dbReference type="Pfam" id="PF13439"/>
    </source>
</evidence>
<proteinExistence type="predicted"/>
<accession>Q82W99</accession>
<organism evidence="3 4">
    <name type="scientific">Nitrosomonas europaea (strain ATCC 19718 / CIP 103999 / KCTC 2705 / NBRC 14298)</name>
    <dbReference type="NCBI Taxonomy" id="228410"/>
    <lineage>
        <taxon>Bacteria</taxon>
        <taxon>Pseudomonadati</taxon>
        <taxon>Pseudomonadota</taxon>
        <taxon>Betaproteobacteria</taxon>
        <taxon>Nitrosomonadales</taxon>
        <taxon>Nitrosomonadaceae</taxon>
        <taxon>Nitrosomonas</taxon>
    </lineage>
</organism>
<feature type="domain" description="Glycosyl transferase family 1" evidence="1">
    <location>
        <begin position="221"/>
        <end position="392"/>
    </location>
</feature>
<dbReference type="InterPro" id="IPR001296">
    <property type="entry name" value="Glyco_trans_1"/>
</dbReference>
<dbReference type="PhylomeDB" id="Q82W99"/>
<name>Q82W99_NITEU</name>
<dbReference type="SUPFAM" id="SSF53756">
    <property type="entry name" value="UDP-Glycosyltransferase/glycogen phosphorylase"/>
    <property type="match status" value="1"/>
</dbReference>
<dbReference type="HOGENOM" id="CLU_009583_2_4_4"/>
<feature type="domain" description="Glycosyltransferase subfamily 4-like N-terminal" evidence="2">
    <location>
        <begin position="103"/>
        <end position="216"/>
    </location>
</feature>
<dbReference type="Pfam" id="PF13439">
    <property type="entry name" value="Glyco_transf_4"/>
    <property type="match status" value="1"/>
</dbReference>
<dbReference type="GeneID" id="87103987"/>
<keyword evidence="3" id="KW-0808">Transferase</keyword>
<dbReference type="GO" id="GO:0016757">
    <property type="term" value="F:glycosyltransferase activity"/>
    <property type="evidence" value="ECO:0007669"/>
    <property type="project" value="InterPro"/>
</dbReference>
<keyword evidence="4" id="KW-1185">Reference proteome</keyword>
<dbReference type="Proteomes" id="UP000001416">
    <property type="component" value="Chromosome"/>
</dbReference>
<dbReference type="STRING" id="228410.NE0795"/>
<evidence type="ECO:0000313" key="3">
    <source>
        <dbReference type="EMBL" id="CAD84706.1"/>
    </source>
</evidence>
<gene>
    <name evidence="3" type="ordered locus">NE0795</name>
</gene>
<dbReference type="InterPro" id="IPR028098">
    <property type="entry name" value="Glyco_trans_4-like_N"/>
</dbReference>
<dbReference type="PANTHER" id="PTHR12526">
    <property type="entry name" value="GLYCOSYLTRANSFERASE"/>
    <property type="match status" value="1"/>
</dbReference>
<evidence type="ECO:0000313" key="4">
    <source>
        <dbReference type="Proteomes" id="UP000001416"/>
    </source>
</evidence>
<dbReference type="EMBL" id="AL954747">
    <property type="protein sequence ID" value="CAD84706.1"/>
    <property type="molecule type" value="Genomic_DNA"/>
</dbReference>
<dbReference type="Pfam" id="PF00534">
    <property type="entry name" value="Glycos_transf_1"/>
    <property type="match status" value="1"/>
</dbReference>
<dbReference type="AlphaFoldDB" id="Q82W99"/>